<protein>
    <submittedName>
        <fullName evidence="4">Phage integrase family protein</fullName>
    </submittedName>
</protein>
<evidence type="ECO:0000313" key="4">
    <source>
        <dbReference type="EMBL" id="TYT61762.1"/>
    </source>
</evidence>
<dbReference type="AlphaFoldDB" id="A0A5D5APS7"/>
<dbReference type="InterPro" id="IPR010998">
    <property type="entry name" value="Integrase_recombinase_N"/>
</dbReference>
<comment type="caution">
    <text evidence="4">The sequence shown here is derived from an EMBL/GenBank/DDBJ whole genome shotgun (WGS) entry which is preliminary data.</text>
</comment>
<reference evidence="4 5" key="1">
    <citation type="submission" date="2019-08" db="EMBL/GenBank/DDBJ databases">
        <title>Archaea genome.</title>
        <authorList>
            <person name="Kajale S."/>
            <person name="Shouche Y."/>
            <person name="Deshpande N."/>
            <person name="Sharma A."/>
        </authorList>
    </citation>
    <scope>NUCLEOTIDE SEQUENCE [LARGE SCALE GENOMIC DNA]</scope>
    <source>
        <strain evidence="4 5">ESP3B_9</strain>
    </source>
</reference>
<evidence type="ECO:0000313" key="5">
    <source>
        <dbReference type="Proteomes" id="UP000324104"/>
    </source>
</evidence>
<evidence type="ECO:0000256" key="1">
    <source>
        <dbReference type="ARBA" id="ARBA00023125"/>
    </source>
</evidence>
<dbReference type="GO" id="GO:0006310">
    <property type="term" value="P:DNA recombination"/>
    <property type="evidence" value="ECO:0007669"/>
    <property type="project" value="UniProtKB-KW"/>
</dbReference>
<dbReference type="InterPro" id="IPR011010">
    <property type="entry name" value="DNA_brk_join_enz"/>
</dbReference>
<dbReference type="InterPro" id="IPR013762">
    <property type="entry name" value="Integrase-like_cat_sf"/>
</dbReference>
<dbReference type="EMBL" id="VTAW01000014">
    <property type="protein sequence ID" value="TYT61762.1"/>
    <property type="molecule type" value="Genomic_DNA"/>
</dbReference>
<sequence>MSEQTYRWSSKSLDELVTFYEREIAPERRRDGYNPTEDVPSYQWLVEHGYSGLQYAVREHHQLTLSEFFTQAVGIGEDNSEDDYEWGVQNDQVIEHLEQYFRSQQRGSAAESTLRSKRSRLAQFLRYYEDLHGTAAIVSRITDVADQPEEIQRVTAVFDALDEELESNDAKRRYRSDIDDLYSWLVDRGYGAFNPVRYDHEWDVAEQDNPALSPVQVGQLAAATEDAEERLVVFGLCAWGLRRSELASLHARNIELQVDSPHLTFETRKNGPGTVALIYGQTALEDQVTRLSDRDDWNGYLFSSSDTRRDHVTGETINRRFKTIAARADVRVQGNLPTSKMGRRFWYSTYADAVETIIDRLQSVAHEQGSSDPMVVFQNYLSEEKRRGYLRDAMRDRLEKAFEDKVGQEFSGTTDSR</sequence>
<keyword evidence="5" id="KW-1185">Reference proteome</keyword>
<dbReference type="RefSeq" id="WP_149081749.1">
    <property type="nucleotide sequence ID" value="NZ_VTAW01000014.1"/>
</dbReference>
<evidence type="ECO:0000256" key="2">
    <source>
        <dbReference type="ARBA" id="ARBA00023172"/>
    </source>
</evidence>
<keyword evidence="1" id="KW-0238">DNA-binding</keyword>
<dbReference type="InterPro" id="IPR002104">
    <property type="entry name" value="Integrase_catalytic"/>
</dbReference>
<feature type="domain" description="Tyr recombinase" evidence="3">
    <location>
        <begin position="207"/>
        <end position="395"/>
    </location>
</feature>
<evidence type="ECO:0000259" key="3">
    <source>
        <dbReference type="PROSITE" id="PS51898"/>
    </source>
</evidence>
<organism evidence="4 5">
    <name type="scientific">Natrialba swarupiae</name>
    <dbReference type="NCBI Taxonomy" id="2448032"/>
    <lineage>
        <taxon>Archaea</taxon>
        <taxon>Methanobacteriati</taxon>
        <taxon>Methanobacteriota</taxon>
        <taxon>Stenosarchaea group</taxon>
        <taxon>Halobacteria</taxon>
        <taxon>Halobacteriales</taxon>
        <taxon>Natrialbaceae</taxon>
        <taxon>Natrialba</taxon>
    </lineage>
</organism>
<proteinExistence type="predicted"/>
<dbReference type="Proteomes" id="UP000324104">
    <property type="component" value="Unassembled WGS sequence"/>
</dbReference>
<keyword evidence="2" id="KW-0233">DNA recombination</keyword>
<accession>A0A5D5APS7</accession>
<dbReference type="Gene3D" id="1.10.443.10">
    <property type="entry name" value="Intergrase catalytic core"/>
    <property type="match status" value="1"/>
</dbReference>
<dbReference type="SUPFAM" id="SSF56349">
    <property type="entry name" value="DNA breaking-rejoining enzymes"/>
    <property type="match status" value="1"/>
</dbReference>
<name>A0A5D5APS7_9EURY</name>
<dbReference type="GO" id="GO:0003677">
    <property type="term" value="F:DNA binding"/>
    <property type="evidence" value="ECO:0007669"/>
    <property type="project" value="UniProtKB-KW"/>
</dbReference>
<dbReference type="GO" id="GO:0015074">
    <property type="term" value="P:DNA integration"/>
    <property type="evidence" value="ECO:0007669"/>
    <property type="project" value="InterPro"/>
</dbReference>
<dbReference type="PROSITE" id="PS51898">
    <property type="entry name" value="TYR_RECOMBINASE"/>
    <property type="match status" value="1"/>
</dbReference>
<dbReference type="Gene3D" id="1.10.150.130">
    <property type="match status" value="1"/>
</dbReference>
<gene>
    <name evidence="4" type="ORF">FYC77_12110</name>
</gene>